<evidence type="ECO:0000256" key="9">
    <source>
        <dbReference type="ARBA" id="ARBA00022833"/>
    </source>
</evidence>
<dbReference type="GO" id="GO:0003834">
    <property type="term" value="F:beta-carotene 15,15'-dioxygenase activity"/>
    <property type="evidence" value="ECO:0007669"/>
    <property type="project" value="TreeGrafter"/>
</dbReference>
<evidence type="ECO:0000256" key="16">
    <source>
        <dbReference type="ARBA" id="ARBA00023239"/>
    </source>
</evidence>
<evidence type="ECO:0000256" key="17">
    <source>
        <dbReference type="ARBA" id="ARBA00025266"/>
    </source>
</evidence>
<evidence type="ECO:0000313" key="36">
    <source>
        <dbReference type="EMBL" id="KAK9394968.1"/>
    </source>
</evidence>
<accession>A0AAW1AZK3</accession>
<evidence type="ECO:0000256" key="4">
    <source>
        <dbReference type="ARBA" id="ARBA00006787"/>
    </source>
</evidence>
<dbReference type="GO" id="GO:0046872">
    <property type="term" value="F:metal ion binding"/>
    <property type="evidence" value="ECO:0007669"/>
    <property type="project" value="UniProtKB-KW"/>
</dbReference>
<feature type="compositionally biased region" description="Low complexity" evidence="34">
    <location>
        <begin position="765"/>
        <end position="778"/>
    </location>
</feature>
<reference evidence="36 37" key="1">
    <citation type="journal article" date="2024" name="Proc. Natl. Acad. Sci. U.S.A.">
        <title>The genetic regulatory architecture and epigenomic basis for age-related changes in rattlesnake venom.</title>
        <authorList>
            <person name="Hogan M.P."/>
            <person name="Holding M.L."/>
            <person name="Nystrom G.S."/>
            <person name="Colston T.J."/>
            <person name="Bartlett D.A."/>
            <person name="Mason A.J."/>
            <person name="Ellsworth S.A."/>
            <person name="Rautsaw R.M."/>
            <person name="Lawrence K.C."/>
            <person name="Strickland J.L."/>
            <person name="He B."/>
            <person name="Fraser P."/>
            <person name="Margres M.J."/>
            <person name="Gilbert D.M."/>
            <person name="Gibbs H.L."/>
            <person name="Parkinson C.L."/>
            <person name="Rokyta D.R."/>
        </authorList>
    </citation>
    <scope>NUCLEOTIDE SEQUENCE [LARGE SCALE GENOMIC DNA]</scope>
    <source>
        <strain evidence="36">DRR0105</strain>
    </source>
</reference>
<dbReference type="PANTHER" id="PTHR10543:SF122">
    <property type="entry name" value="CAROTENOID-CLEAVING DIOXYGENASE, MITOCHONDRIAL"/>
    <property type="match status" value="1"/>
</dbReference>
<feature type="region of interest" description="Disordered" evidence="34">
    <location>
        <begin position="1"/>
        <end position="49"/>
    </location>
</feature>
<dbReference type="GO" id="GO:0016121">
    <property type="term" value="P:carotene catabolic process"/>
    <property type="evidence" value="ECO:0007669"/>
    <property type="project" value="TreeGrafter"/>
</dbReference>
<comment type="caution">
    <text evidence="36">The sequence shown here is derived from an EMBL/GenBank/DDBJ whole genome shotgun (WGS) entry which is preliminary data.</text>
</comment>
<evidence type="ECO:0000256" key="12">
    <source>
        <dbReference type="ARBA" id="ARBA00023004"/>
    </source>
</evidence>
<evidence type="ECO:0000256" key="24">
    <source>
        <dbReference type="ARBA" id="ARBA00047747"/>
    </source>
</evidence>
<dbReference type="InterPro" id="IPR004294">
    <property type="entry name" value="Carotenoid_Oase"/>
</dbReference>
<keyword evidence="10" id="KW-0223">Dioxygenase</keyword>
<evidence type="ECO:0000256" key="30">
    <source>
        <dbReference type="ARBA" id="ARBA00049190"/>
    </source>
</evidence>
<evidence type="ECO:0000256" key="14">
    <source>
        <dbReference type="ARBA" id="ARBA00023098"/>
    </source>
</evidence>
<keyword evidence="37" id="KW-1185">Reference proteome</keyword>
<dbReference type="InterPro" id="IPR038418">
    <property type="entry name" value="6-PTP_synth/QueD_sf"/>
</dbReference>
<feature type="binding site" evidence="32">
    <location>
        <position position="364"/>
    </location>
    <ligand>
        <name>Fe cation</name>
        <dbReference type="ChEBI" id="CHEBI:24875"/>
        <note>catalytic</note>
    </ligand>
</feature>
<comment type="cofactor">
    <cofactor evidence="1">
        <name>Zn(2+)</name>
        <dbReference type="ChEBI" id="CHEBI:29105"/>
    </cofactor>
</comment>
<comment type="catalytic activity">
    <reaction evidence="26">
        <text>all-trans-10'-apo-beta-carotenal + O2 = beta-ionone + 4,9-dimethyldodeca-2,4,6,8,10-pentaenedial</text>
        <dbReference type="Rhea" id="RHEA:68452"/>
        <dbReference type="ChEBI" id="CHEBI:15379"/>
        <dbReference type="ChEBI" id="CHEBI:32325"/>
        <dbReference type="ChEBI" id="CHEBI:53153"/>
        <dbReference type="ChEBI" id="CHEBI:53171"/>
    </reaction>
    <physiologicalReaction direction="left-to-right" evidence="26">
        <dbReference type="Rhea" id="RHEA:68453"/>
    </physiologicalReaction>
</comment>
<keyword evidence="16" id="KW-0456">Lyase</keyword>
<comment type="subcellular location">
    <subcellularLocation>
        <location evidence="2">Mitochondrion</location>
    </subcellularLocation>
</comment>
<comment type="catalytic activity">
    <reaction evidence="18">
        <text>all-trans-zeaxanthin + O2 = (3R)-3-hydroxy-10'-apo-beta-carotenal + (3R)-hydroxy-beta-ionone</text>
        <dbReference type="Rhea" id="RHEA:68104"/>
        <dbReference type="ChEBI" id="CHEBI:15379"/>
        <dbReference type="ChEBI" id="CHEBI:27547"/>
        <dbReference type="ChEBI" id="CHEBI:53173"/>
        <dbReference type="ChEBI" id="CHEBI:177902"/>
    </reaction>
    <physiologicalReaction direction="left-to-right" evidence="18">
        <dbReference type="Rhea" id="RHEA:68105"/>
    </physiologicalReaction>
</comment>
<evidence type="ECO:0000256" key="28">
    <source>
        <dbReference type="ARBA" id="ARBA00048862"/>
    </source>
</evidence>
<organism evidence="36 37">
    <name type="scientific">Crotalus adamanteus</name>
    <name type="common">Eastern diamondback rattlesnake</name>
    <dbReference type="NCBI Taxonomy" id="8729"/>
    <lineage>
        <taxon>Eukaryota</taxon>
        <taxon>Metazoa</taxon>
        <taxon>Chordata</taxon>
        <taxon>Craniata</taxon>
        <taxon>Vertebrata</taxon>
        <taxon>Euteleostomi</taxon>
        <taxon>Lepidosauria</taxon>
        <taxon>Squamata</taxon>
        <taxon>Bifurcata</taxon>
        <taxon>Unidentata</taxon>
        <taxon>Episquamata</taxon>
        <taxon>Toxicofera</taxon>
        <taxon>Serpentes</taxon>
        <taxon>Colubroidea</taxon>
        <taxon>Viperidae</taxon>
        <taxon>Crotalinae</taxon>
        <taxon>Crotalus</taxon>
    </lineage>
</organism>
<protein>
    <recommendedName>
        <fullName evidence="7">6-pyruvoyl tetrahydrobiopterin synthase</fullName>
        <ecNumber evidence="20">1.13.11.71</ecNumber>
        <ecNumber evidence="6">4.2.3.12</ecNumber>
    </recommendedName>
    <alternativeName>
        <fullName evidence="21">Carotenoid-cleaving dioxygenase, mitochondrial</fullName>
    </alternativeName>
</protein>
<dbReference type="Pfam" id="PF03055">
    <property type="entry name" value="RPE65"/>
    <property type="match status" value="1"/>
</dbReference>
<dbReference type="Pfam" id="PF15219">
    <property type="entry name" value="TEX12"/>
    <property type="match status" value="1"/>
</dbReference>
<dbReference type="GO" id="GO:0102076">
    <property type="term" value="F:beta,beta-carotene-9',10'-cleaving oxygenase activity"/>
    <property type="evidence" value="ECO:0007669"/>
    <property type="project" value="UniProtKB-EC"/>
</dbReference>
<comment type="catalytic activity">
    <reaction evidence="25">
        <text>lutein + O2 = (3R,6R)-hydroxy-alpha-ionone + (3R)-3-hydroxy-10'-apo-beta-carotenal</text>
        <dbReference type="Rhea" id="RHEA:68428"/>
        <dbReference type="ChEBI" id="CHEBI:15379"/>
        <dbReference type="ChEBI" id="CHEBI:28838"/>
        <dbReference type="ChEBI" id="CHEBI:177902"/>
        <dbReference type="ChEBI" id="CHEBI:177904"/>
    </reaction>
    <physiologicalReaction direction="left-to-right" evidence="25">
        <dbReference type="Rhea" id="RHEA:68429"/>
    </physiologicalReaction>
</comment>
<comment type="function">
    <text evidence="22">Broad specificity mitochondrial dioxygenase that mediates the asymmetric oxidative cleavage of carotenoids. Cleaves carotenes (pure hydrocarbon carotenoids) such as all-trans-beta-carotene and lycopene as well as xanthophylls (oxygenated carotenoids) such as zeaxanthin, lutein and beta-cryptoxanthin at both the 9,10 and the 9',10' carbon-carbon double bond. Through its function in carotenoids metabolism regulates oxidative stress and the production of important signaling molecules.</text>
</comment>
<keyword evidence="35" id="KW-0472">Membrane</keyword>
<evidence type="ECO:0000256" key="31">
    <source>
        <dbReference type="ARBA" id="ARBA00049207"/>
    </source>
</evidence>
<dbReference type="PANTHER" id="PTHR10543">
    <property type="entry name" value="BETA-CAROTENE DIOXYGENASE"/>
    <property type="match status" value="1"/>
</dbReference>
<evidence type="ECO:0000256" key="6">
    <source>
        <dbReference type="ARBA" id="ARBA00013100"/>
    </source>
</evidence>
<name>A0AAW1AZK3_CROAD</name>
<evidence type="ECO:0000256" key="25">
    <source>
        <dbReference type="ARBA" id="ARBA00047865"/>
    </source>
</evidence>
<sequence length="967" mass="108462">MLVTMTTTLVKPDENKNKRKKEAKNETSGNAQLGFLEKNDSAPESSQKFHKTDTLETILKDTGKEINALLSKYAQILSERAAMDASYVEELEGILKEACSIEHHLKLKRENLRHSFAAIAGPLQNEEVSGYLRLAFFSQLSIVKMLFLLISFTGFLLQKAILTLVSLLQYIPGIRNLVSKQKVPVTYSHKKGLECISPLFSTVEETPQAIPIKLQGQIPKWLKGKLVRNGPGKFEFGPDKFNHWFDGMALMHKFEIEDGVVNYSSKFLRSDCYLTNSKNNRIMMSEFGTLAIPDPCKNVFERFMSKFDLSKETDNCLVNFAVIKGDYFVSTETSQMHKVDLDTLESKEKVNWKKYVAVNGATAHPHYDPDGTVYNMGNSYGMHGSNYNIIRVPPQKSQPSDSSLQGAEVLCTIEPEDRMKPAYYHSFGMSENYVIFIEQPVQIKLWEITTANFLGKSFLDGLSWEPQLNTRFYVVNKHTGQTLPLQYHSKAFCFFHHINAFEDQGCIILDLCCFDDGKVFDIYRLQNLHKAGEALDQTYNVLPKPFPRRFVLPITVSSKASVGQNLNPLPYTLAEAVKEEDGKIWCTPESLHNEDLKEAGGVEFPQINYAHYCGKKYRYFYGCSFGHLVGDSLIKVDTETKEMKIWREKGMYPSEPIFVPEPGSSAEDKGVILSVVLTPKQNQGSFLLVLDAENFAELGRTEIPVQIPYARAWPAVRPLWQRVSAQGWRGPAGGLKARCNSPGTEQPRLLHGHLLQRLLSPLPATASARAPAATGSPTLFPKPEQRGGAEAPGHLSHSLARSRPSLPAHARWHPSGAVAMALLPARRARVSRRAAFSACHRLHSPSLSDEENRKLFGKCNNPNGHGHNYKVEVTVQGEINPLTGMVINLTDLNAYMEEAIMEPLDHKNLDKDVPYFADVVSTTENVAVFIWDNLQKCLPTGTLYKVKVYETEKNIVVYKGEGAASKK</sequence>
<evidence type="ECO:0000256" key="3">
    <source>
        <dbReference type="ARBA" id="ARBA00005126"/>
    </source>
</evidence>
<feature type="region of interest" description="Disordered" evidence="34">
    <location>
        <begin position="765"/>
        <end position="808"/>
    </location>
</feature>
<comment type="catalytic activity">
    <reaction evidence="27">
        <text>all-trans-zeaxanthin + 2 O2 = 4,9-dimethyldodeca-2,4,6,8,10-pentaenedial + 2 (3R)-hydroxy-beta-ionone</text>
        <dbReference type="Rhea" id="RHEA:26393"/>
        <dbReference type="ChEBI" id="CHEBI:15379"/>
        <dbReference type="ChEBI" id="CHEBI:27547"/>
        <dbReference type="ChEBI" id="CHEBI:53171"/>
        <dbReference type="ChEBI" id="CHEBI:53173"/>
    </reaction>
    <physiologicalReaction direction="left-to-right" evidence="27">
        <dbReference type="Rhea" id="RHEA:26394"/>
    </physiologicalReaction>
</comment>
<evidence type="ECO:0000256" key="13">
    <source>
        <dbReference type="ARBA" id="ARBA00023007"/>
    </source>
</evidence>
<dbReference type="GO" id="GO:0003874">
    <property type="term" value="F:6-pyruvoyltetrahydropterin synthase activity"/>
    <property type="evidence" value="ECO:0007669"/>
    <property type="project" value="UniProtKB-EC"/>
</dbReference>
<keyword evidence="13" id="KW-0783">Tetrahydrobiopterin biosynthesis</keyword>
<comment type="catalytic activity">
    <reaction evidence="29">
        <text>all-trans-beta-carotene + O2 = beta-ionone + all-trans-10'-apo-beta-carotenal</text>
        <dbReference type="Rhea" id="RHEA:26389"/>
        <dbReference type="ChEBI" id="CHEBI:15379"/>
        <dbReference type="ChEBI" id="CHEBI:17579"/>
        <dbReference type="ChEBI" id="CHEBI:32325"/>
        <dbReference type="ChEBI" id="CHEBI:53153"/>
        <dbReference type="EC" id="1.13.11.71"/>
    </reaction>
    <physiologicalReaction direction="left-to-right" evidence="29">
        <dbReference type="Rhea" id="RHEA:26390"/>
    </physiologicalReaction>
</comment>
<dbReference type="AlphaFoldDB" id="A0AAW1AZK3"/>
<evidence type="ECO:0000256" key="18">
    <source>
        <dbReference type="ARBA" id="ARBA00035797"/>
    </source>
</evidence>
<comment type="catalytic activity">
    <reaction evidence="23">
        <text>(3R)-3-hydroxy-10'-apo-beta-carotenal + O2 = 4,9-dimethyldodeca-2,4,6,8,10-pentaenedial + (3R)-hydroxy-beta-ionone</text>
        <dbReference type="Rhea" id="RHEA:68424"/>
        <dbReference type="ChEBI" id="CHEBI:15379"/>
        <dbReference type="ChEBI" id="CHEBI:53171"/>
        <dbReference type="ChEBI" id="CHEBI:53173"/>
        <dbReference type="ChEBI" id="CHEBI:177902"/>
    </reaction>
    <physiologicalReaction direction="left-to-right" evidence="23">
        <dbReference type="Rhea" id="RHEA:68425"/>
    </physiologicalReaction>
</comment>
<dbReference type="Gene3D" id="3.30.479.10">
    <property type="entry name" value="6-pyruvoyl tetrahydropterin synthase/QueD"/>
    <property type="match status" value="1"/>
</dbReference>
<evidence type="ECO:0000313" key="37">
    <source>
        <dbReference type="Proteomes" id="UP001474421"/>
    </source>
</evidence>
<feature type="binding site" evidence="32">
    <location>
        <position position="425"/>
    </location>
    <ligand>
        <name>Fe cation</name>
        <dbReference type="ChEBI" id="CHEBI:24875"/>
        <note>catalytic</note>
    </ligand>
</feature>
<dbReference type="Pfam" id="PF01242">
    <property type="entry name" value="PTPS"/>
    <property type="match status" value="1"/>
</dbReference>
<dbReference type="EC" id="4.2.3.12" evidence="6"/>
<evidence type="ECO:0000256" key="27">
    <source>
        <dbReference type="ARBA" id="ARBA00048381"/>
    </source>
</evidence>
<keyword evidence="9" id="KW-0862">Zinc</keyword>
<keyword evidence="8 32" id="KW-0479">Metal-binding</keyword>
<dbReference type="GO" id="GO:0005739">
    <property type="term" value="C:mitochondrion"/>
    <property type="evidence" value="ECO:0007669"/>
    <property type="project" value="UniProtKB-SubCell"/>
</dbReference>
<evidence type="ECO:0000256" key="7">
    <source>
        <dbReference type="ARBA" id="ARBA00015587"/>
    </source>
</evidence>
<dbReference type="PROSITE" id="PS00988">
    <property type="entry name" value="PTPS_2"/>
    <property type="match status" value="1"/>
</dbReference>
<evidence type="ECO:0000256" key="15">
    <source>
        <dbReference type="ARBA" id="ARBA00023128"/>
    </source>
</evidence>
<proteinExistence type="inferred from homology"/>
<dbReference type="GO" id="GO:0042574">
    <property type="term" value="P:retinal metabolic process"/>
    <property type="evidence" value="ECO:0007669"/>
    <property type="project" value="TreeGrafter"/>
</dbReference>
<evidence type="ECO:0000256" key="11">
    <source>
        <dbReference type="ARBA" id="ARBA00023002"/>
    </source>
</evidence>
<evidence type="ECO:0000256" key="2">
    <source>
        <dbReference type="ARBA" id="ARBA00004173"/>
    </source>
</evidence>
<feature type="transmembrane region" description="Helical" evidence="35">
    <location>
        <begin position="146"/>
        <end position="171"/>
    </location>
</feature>
<keyword evidence="35" id="KW-1133">Transmembrane helix</keyword>
<comment type="catalytic activity">
    <reaction evidence="28">
        <text>lutein + O2 = (3R,6R)-3-hydroxy-10'-apo-alpha-carotenal + (3R)-hydroxy-beta-ionone</text>
        <dbReference type="Rhea" id="RHEA:68432"/>
        <dbReference type="ChEBI" id="CHEBI:15379"/>
        <dbReference type="ChEBI" id="CHEBI:28838"/>
        <dbReference type="ChEBI" id="CHEBI:53173"/>
        <dbReference type="ChEBI" id="CHEBI:177903"/>
    </reaction>
    <physiologicalReaction direction="left-to-right" evidence="28">
        <dbReference type="Rhea" id="RHEA:68433"/>
    </physiologicalReaction>
</comment>
<keyword evidence="35" id="KW-0812">Transmembrane</keyword>
<evidence type="ECO:0000256" key="10">
    <source>
        <dbReference type="ARBA" id="ARBA00022964"/>
    </source>
</evidence>
<gene>
    <name evidence="36" type="ORF">NXF25_014314</name>
</gene>
<dbReference type="EMBL" id="JAOTOJ010000010">
    <property type="protein sequence ID" value="KAK9394968.1"/>
    <property type="molecule type" value="Genomic_DNA"/>
</dbReference>
<evidence type="ECO:0000256" key="23">
    <source>
        <dbReference type="ARBA" id="ARBA00047577"/>
    </source>
</evidence>
<comment type="catalytic activity">
    <reaction evidence="19">
        <text>(3R,6R)-3-hydroxy-10'-apo-alpha-carotenal + O2 = (3R,6R)-hydroxy-alpha-ionone + 4,9-dimethyldodeca-2,4,6,8,10-pentaenedial</text>
        <dbReference type="Rhea" id="RHEA:68436"/>
        <dbReference type="ChEBI" id="CHEBI:15379"/>
        <dbReference type="ChEBI" id="CHEBI:53171"/>
        <dbReference type="ChEBI" id="CHEBI:177903"/>
        <dbReference type="ChEBI" id="CHEBI:177904"/>
    </reaction>
    <physiologicalReaction direction="left-to-right" evidence="19">
        <dbReference type="Rhea" id="RHEA:68437"/>
    </physiologicalReaction>
</comment>
<comment type="similarity">
    <text evidence="5">Belongs to the PTPS family.</text>
</comment>
<feature type="binding site" evidence="32">
    <location>
        <position position="496"/>
    </location>
    <ligand>
        <name>Fe cation</name>
        <dbReference type="ChEBI" id="CHEBI:24875"/>
        <note>catalytic</note>
    </ligand>
</feature>
<evidence type="ECO:0000256" key="8">
    <source>
        <dbReference type="ARBA" id="ARBA00022723"/>
    </source>
</evidence>
<evidence type="ECO:0000256" key="35">
    <source>
        <dbReference type="SAM" id="Phobius"/>
    </source>
</evidence>
<keyword evidence="14" id="KW-0443">Lipid metabolism</keyword>
<evidence type="ECO:0000256" key="26">
    <source>
        <dbReference type="ARBA" id="ARBA00048043"/>
    </source>
</evidence>
<dbReference type="Proteomes" id="UP001474421">
    <property type="component" value="Unassembled WGS sequence"/>
</dbReference>
<comment type="catalytic activity">
    <reaction evidence="31">
        <text>13-cis-lycopene + O2 = 13-cis-10'-apo-lycopenal + (3E,5E)-6,10-dimethylundeca-3,5,9-trien-2-one</text>
        <dbReference type="Rhea" id="RHEA:68448"/>
        <dbReference type="ChEBI" id="CHEBI:15379"/>
        <dbReference type="ChEBI" id="CHEBI:67207"/>
        <dbReference type="ChEBI" id="CHEBI:177907"/>
        <dbReference type="ChEBI" id="CHEBI:177908"/>
    </reaction>
    <physiologicalReaction direction="left-to-right" evidence="31">
        <dbReference type="Rhea" id="RHEA:68449"/>
    </physiologicalReaction>
</comment>
<evidence type="ECO:0000256" key="19">
    <source>
        <dbReference type="ARBA" id="ARBA00036274"/>
    </source>
</evidence>
<dbReference type="InterPro" id="IPR007115">
    <property type="entry name" value="6-PTP_synth/QueD"/>
</dbReference>
<dbReference type="FunFam" id="3.30.479.10:FF:000003">
    <property type="entry name" value="6-pyruvoyl tetrahydrobiopterin synthase"/>
    <property type="match status" value="1"/>
</dbReference>
<dbReference type="PROSITE" id="PS00987">
    <property type="entry name" value="PTPS_1"/>
    <property type="match status" value="1"/>
</dbReference>
<evidence type="ECO:0000256" key="32">
    <source>
        <dbReference type="PIRSR" id="PIRSR604294-1"/>
    </source>
</evidence>
<dbReference type="CDD" id="cd00470">
    <property type="entry name" value="PTPS"/>
    <property type="match status" value="1"/>
</dbReference>
<keyword evidence="15" id="KW-0496">Mitochondrion</keyword>
<dbReference type="GO" id="GO:0006729">
    <property type="term" value="P:tetrahydrobiopterin biosynthetic process"/>
    <property type="evidence" value="ECO:0007669"/>
    <property type="project" value="UniProtKB-KW"/>
</dbReference>
<evidence type="ECO:0000256" key="5">
    <source>
        <dbReference type="ARBA" id="ARBA00009164"/>
    </source>
</evidence>
<comment type="catalytic activity">
    <reaction evidence="24">
        <text>5-cis-lycopene + O2 = 5-cis-10'-apo-lycopenal + (3E,5E)-6,10-dimethylundeca-3,5,9-trien-2-one</text>
        <dbReference type="Rhea" id="RHEA:68444"/>
        <dbReference type="ChEBI" id="CHEBI:15379"/>
        <dbReference type="ChEBI" id="CHEBI:67207"/>
        <dbReference type="ChEBI" id="CHEBI:177905"/>
        <dbReference type="ChEBI" id="CHEBI:177906"/>
    </reaction>
    <physiologicalReaction direction="left-to-right" evidence="24">
        <dbReference type="Rhea" id="RHEA:68445"/>
    </physiologicalReaction>
</comment>
<dbReference type="SUPFAM" id="SSF55620">
    <property type="entry name" value="Tetrahydrobiopterin biosynthesis enzymes-like"/>
    <property type="match status" value="1"/>
</dbReference>
<evidence type="ECO:0000256" key="33">
    <source>
        <dbReference type="RuleBase" id="RU003799"/>
    </source>
</evidence>
<evidence type="ECO:0000256" key="1">
    <source>
        <dbReference type="ARBA" id="ARBA00001947"/>
    </source>
</evidence>
<evidence type="ECO:0000256" key="22">
    <source>
        <dbReference type="ARBA" id="ARBA00045336"/>
    </source>
</evidence>
<dbReference type="InterPro" id="IPR022469">
    <property type="entry name" value="PTPS_His_AS"/>
</dbReference>
<comment type="pathway">
    <text evidence="3">Cofactor biosynthesis; tetrahydrobiopterin biosynthesis; tetrahydrobiopterin from 7,8-dihydroneopterin triphosphate: step 1/3.</text>
</comment>
<dbReference type="InterPro" id="IPR029193">
    <property type="entry name" value="TEX12"/>
</dbReference>
<evidence type="ECO:0000256" key="21">
    <source>
        <dbReference type="ARBA" id="ARBA00040536"/>
    </source>
</evidence>
<comment type="similarity">
    <text evidence="4 33">Belongs to the carotenoid oxygenase family.</text>
</comment>
<dbReference type="EC" id="1.13.11.71" evidence="20"/>
<comment type="cofactor">
    <cofactor evidence="32">
        <name>Fe(2+)</name>
        <dbReference type="ChEBI" id="CHEBI:29033"/>
    </cofactor>
    <text evidence="32">Binds 1 Fe(2+) ion per subunit.</text>
</comment>
<keyword evidence="12 32" id="KW-0408">Iron</keyword>
<dbReference type="GO" id="GO:0010436">
    <property type="term" value="F:carotenoid dioxygenase activity"/>
    <property type="evidence" value="ECO:0007669"/>
    <property type="project" value="TreeGrafter"/>
</dbReference>
<dbReference type="InterPro" id="IPR022470">
    <property type="entry name" value="PTPS_Cys_AS"/>
</dbReference>
<comment type="catalytic activity">
    <reaction evidence="30">
        <text>beta-cryptoxanthin + O2 = all-trans-10'-apo-beta-carotenal + (3R)-hydroxy-beta-ionone</text>
        <dbReference type="Rhea" id="RHEA:68440"/>
        <dbReference type="ChEBI" id="CHEBI:10362"/>
        <dbReference type="ChEBI" id="CHEBI:15379"/>
        <dbReference type="ChEBI" id="CHEBI:53153"/>
        <dbReference type="ChEBI" id="CHEBI:53173"/>
    </reaction>
    <physiologicalReaction direction="left-to-right" evidence="30">
        <dbReference type="Rhea" id="RHEA:68441"/>
    </physiologicalReaction>
</comment>
<comment type="function">
    <text evidence="17">Involved in the biosynthesis of tetrahydrobiopterin, an essential cofactor of aromatic amino acid hydroxylases. Catalyzes the transformation of 7,8-dihydroneopterin triphosphate into 6-pyruvoyl tetrahydropterin.</text>
</comment>
<evidence type="ECO:0000256" key="29">
    <source>
        <dbReference type="ARBA" id="ARBA00049156"/>
    </source>
</evidence>
<evidence type="ECO:0000256" key="34">
    <source>
        <dbReference type="SAM" id="MobiDB-lite"/>
    </source>
</evidence>
<keyword evidence="11" id="KW-0560">Oxidoreductase</keyword>
<evidence type="ECO:0000256" key="20">
    <source>
        <dbReference type="ARBA" id="ARBA00038847"/>
    </source>
</evidence>
<dbReference type="NCBIfam" id="TIGR00039">
    <property type="entry name" value="6PTHBS"/>
    <property type="match status" value="1"/>
</dbReference>